<evidence type="ECO:0000313" key="6">
    <source>
        <dbReference type="Proteomes" id="UP000633219"/>
    </source>
</evidence>
<dbReference type="SUPFAM" id="SSF46785">
    <property type="entry name" value="Winged helix' DNA-binding domain"/>
    <property type="match status" value="1"/>
</dbReference>
<dbReference type="Pfam" id="PF00392">
    <property type="entry name" value="GntR"/>
    <property type="match status" value="1"/>
</dbReference>
<gene>
    <name evidence="5" type="ORF">JJB09_05495</name>
</gene>
<dbReference type="InterPro" id="IPR011711">
    <property type="entry name" value="GntR_C"/>
</dbReference>
<keyword evidence="2" id="KW-0238">DNA-binding</keyword>
<dbReference type="InterPro" id="IPR008920">
    <property type="entry name" value="TF_FadR/GntR_C"/>
</dbReference>
<dbReference type="Proteomes" id="UP000633219">
    <property type="component" value="Unassembled WGS sequence"/>
</dbReference>
<organism evidence="5 6">
    <name type="scientific">Rhizobium setariae</name>
    <dbReference type="NCBI Taxonomy" id="2801340"/>
    <lineage>
        <taxon>Bacteria</taxon>
        <taxon>Pseudomonadati</taxon>
        <taxon>Pseudomonadota</taxon>
        <taxon>Alphaproteobacteria</taxon>
        <taxon>Hyphomicrobiales</taxon>
        <taxon>Rhizobiaceae</taxon>
        <taxon>Rhizobium/Agrobacterium group</taxon>
        <taxon>Rhizobium</taxon>
    </lineage>
</organism>
<dbReference type="GO" id="GO:0003677">
    <property type="term" value="F:DNA binding"/>
    <property type="evidence" value="ECO:0007669"/>
    <property type="project" value="UniProtKB-KW"/>
</dbReference>
<reference evidence="5" key="1">
    <citation type="submission" date="2021-01" db="EMBL/GenBank/DDBJ databases">
        <title>Rhizobium sp. strain KVB221 16S ribosomal RNA gene Genome sequencing and assembly.</title>
        <authorList>
            <person name="Kang M."/>
        </authorList>
    </citation>
    <scope>NUCLEOTIDE SEQUENCE</scope>
    <source>
        <strain evidence="5">KVB221</strain>
    </source>
</reference>
<evidence type="ECO:0000256" key="2">
    <source>
        <dbReference type="ARBA" id="ARBA00023125"/>
    </source>
</evidence>
<dbReference type="SMART" id="SM00345">
    <property type="entry name" value="HTH_GNTR"/>
    <property type="match status" value="1"/>
</dbReference>
<dbReference type="InterPro" id="IPR000524">
    <property type="entry name" value="Tscrpt_reg_HTH_GntR"/>
</dbReference>
<name>A0A936YRK1_9HYPH</name>
<dbReference type="InterPro" id="IPR036390">
    <property type="entry name" value="WH_DNA-bd_sf"/>
</dbReference>
<dbReference type="GO" id="GO:0003700">
    <property type="term" value="F:DNA-binding transcription factor activity"/>
    <property type="evidence" value="ECO:0007669"/>
    <property type="project" value="InterPro"/>
</dbReference>
<sequence length="240" mass="26162">MKTIALGDRGLPARIAGEIGRRITLGELKVGEILPKETELLSGLQVSRTTLREALKILSTKGFIEAKPRLGTRVRSPEFWNTLDPVVLAWQGDADDQEALAEELFEIRLAVEPLAAKLAARRGSTTEHGLIRAAFARMAADHETAAAAIEADISFHLQIFQAAHNRFLLPVSSVIRAALTISIPKTLKSFGGLQQSLKMHEAIIDAIELRNEKAAAEAAEILIGATYRRNFTHTSQSAPE</sequence>
<dbReference type="Pfam" id="PF07729">
    <property type="entry name" value="FCD"/>
    <property type="match status" value="1"/>
</dbReference>
<dbReference type="SUPFAM" id="SSF48008">
    <property type="entry name" value="GntR ligand-binding domain-like"/>
    <property type="match status" value="1"/>
</dbReference>
<keyword evidence="1" id="KW-0805">Transcription regulation</keyword>
<dbReference type="AlphaFoldDB" id="A0A936YRK1"/>
<dbReference type="PRINTS" id="PR00035">
    <property type="entry name" value="HTHGNTR"/>
</dbReference>
<evidence type="ECO:0000259" key="4">
    <source>
        <dbReference type="PROSITE" id="PS50949"/>
    </source>
</evidence>
<evidence type="ECO:0000256" key="1">
    <source>
        <dbReference type="ARBA" id="ARBA00023015"/>
    </source>
</evidence>
<dbReference type="Gene3D" id="1.20.120.530">
    <property type="entry name" value="GntR ligand-binding domain-like"/>
    <property type="match status" value="1"/>
</dbReference>
<dbReference type="SMART" id="SM00895">
    <property type="entry name" value="FCD"/>
    <property type="match status" value="1"/>
</dbReference>
<comment type="caution">
    <text evidence="5">The sequence shown here is derived from an EMBL/GenBank/DDBJ whole genome shotgun (WGS) entry which is preliminary data.</text>
</comment>
<evidence type="ECO:0000313" key="5">
    <source>
        <dbReference type="EMBL" id="MBL0371476.1"/>
    </source>
</evidence>
<dbReference type="Gene3D" id="1.10.10.10">
    <property type="entry name" value="Winged helix-like DNA-binding domain superfamily/Winged helix DNA-binding domain"/>
    <property type="match status" value="1"/>
</dbReference>
<dbReference type="PANTHER" id="PTHR43537:SF44">
    <property type="entry name" value="GNTR FAMILY REGULATORY PROTEIN"/>
    <property type="match status" value="1"/>
</dbReference>
<dbReference type="EMBL" id="JAEQNC010000003">
    <property type="protein sequence ID" value="MBL0371476.1"/>
    <property type="molecule type" value="Genomic_DNA"/>
</dbReference>
<keyword evidence="3" id="KW-0804">Transcription</keyword>
<dbReference type="RefSeq" id="WP_201654372.1">
    <property type="nucleotide sequence ID" value="NZ_JAEQNC010000003.1"/>
</dbReference>
<dbReference type="PROSITE" id="PS50949">
    <property type="entry name" value="HTH_GNTR"/>
    <property type="match status" value="1"/>
</dbReference>
<proteinExistence type="predicted"/>
<dbReference type="InterPro" id="IPR036388">
    <property type="entry name" value="WH-like_DNA-bd_sf"/>
</dbReference>
<keyword evidence="6" id="KW-1185">Reference proteome</keyword>
<protein>
    <submittedName>
        <fullName evidence="5">FadR family transcriptional regulator</fullName>
    </submittedName>
</protein>
<evidence type="ECO:0000256" key="3">
    <source>
        <dbReference type="ARBA" id="ARBA00023163"/>
    </source>
</evidence>
<dbReference type="CDD" id="cd07377">
    <property type="entry name" value="WHTH_GntR"/>
    <property type="match status" value="1"/>
</dbReference>
<feature type="domain" description="HTH gntR-type" evidence="4">
    <location>
        <begin position="9"/>
        <end position="77"/>
    </location>
</feature>
<dbReference type="PANTHER" id="PTHR43537">
    <property type="entry name" value="TRANSCRIPTIONAL REGULATOR, GNTR FAMILY"/>
    <property type="match status" value="1"/>
</dbReference>
<accession>A0A936YRK1</accession>